<evidence type="ECO:0000256" key="2">
    <source>
        <dbReference type="SAM" id="Phobius"/>
    </source>
</evidence>
<proteinExistence type="predicted"/>
<feature type="transmembrane region" description="Helical" evidence="2">
    <location>
        <begin position="95"/>
        <end position="112"/>
    </location>
</feature>
<evidence type="ECO:0000313" key="4">
    <source>
        <dbReference type="WBParaSite" id="ALUE_0001338001-mRNA-1"/>
    </source>
</evidence>
<reference evidence="4" key="1">
    <citation type="submission" date="2017-02" db="UniProtKB">
        <authorList>
            <consortium name="WormBaseParasite"/>
        </authorList>
    </citation>
    <scope>IDENTIFICATION</scope>
</reference>
<protein>
    <submittedName>
        <fullName evidence="4">PAP2_C domain-containing protein</fullName>
    </submittedName>
</protein>
<dbReference type="AlphaFoldDB" id="A0A0M3I7Z0"/>
<feature type="transmembrane region" description="Helical" evidence="2">
    <location>
        <begin position="137"/>
        <end position="160"/>
    </location>
</feature>
<dbReference type="GO" id="GO:0005886">
    <property type="term" value="C:plasma membrane"/>
    <property type="evidence" value="ECO:0007669"/>
    <property type="project" value="TreeGrafter"/>
</dbReference>
<organism evidence="3 4">
    <name type="scientific">Ascaris lumbricoides</name>
    <name type="common">Giant roundworm</name>
    <dbReference type="NCBI Taxonomy" id="6252"/>
    <lineage>
        <taxon>Eukaryota</taxon>
        <taxon>Metazoa</taxon>
        <taxon>Ecdysozoa</taxon>
        <taxon>Nematoda</taxon>
        <taxon>Chromadorea</taxon>
        <taxon>Rhabditida</taxon>
        <taxon>Spirurina</taxon>
        <taxon>Ascaridomorpha</taxon>
        <taxon>Ascaridoidea</taxon>
        <taxon>Ascarididae</taxon>
        <taxon>Ascaris</taxon>
    </lineage>
</organism>
<dbReference type="GO" id="GO:0000139">
    <property type="term" value="C:Golgi membrane"/>
    <property type="evidence" value="ECO:0007669"/>
    <property type="project" value="TreeGrafter"/>
</dbReference>
<feature type="region of interest" description="Disordered" evidence="1">
    <location>
        <begin position="1"/>
        <end position="21"/>
    </location>
</feature>
<dbReference type="GO" id="GO:0047493">
    <property type="term" value="F:ceramide cholinephosphotransferase activity"/>
    <property type="evidence" value="ECO:0007669"/>
    <property type="project" value="TreeGrafter"/>
</dbReference>
<dbReference type="WBParaSite" id="ALUE_0001338001-mRNA-1">
    <property type="protein sequence ID" value="ALUE_0001338001-mRNA-1"/>
    <property type="gene ID" value="ALUE_0001338001"/>
</dbReference>
<feature type="transmembrane region" description="Helical" evidence="2">
    <location>
        <begin position="251"/>
        <end position="272"/>
    </location>
</feature>
<dbReference type="GO" id="GO:0033188">
    <property type="term" value="F:sphingomyelin synthase activity"/>
    <property type="evidence" value="ECO:0007669"/>
    <property type="project" value="TreeGrafter"/>
</dbReference>
<dbReference type="Proteomes" id="UP000036681">
    <property type="component" value="Unplaced"/>
</dbReference>
<feature type="transmembrane region" description="Helical" evidence="2">
    <location>
        <begin position="172"/>
        <end position="193"/>
    </location>
</feature>
<dbReference type="PANTHER" id="PTHR21290">
    <property type="entry name" value="SPHINGOMYELIN SYNTHETASE"/>
    <property type="match status" value="1"/>
</dbReference>
<dbReference type="PANTHER" id="PTHR21290:SF23">
    <property type="entry name" value="PHOSPHATIDYLCHOLINE:CERAMIDE CHOLINEPHOSPHOTRANSFERASE 2"/>
    <property type="match status" value="1"/>
</dbReference>
<keyword evidence="3" id="KW-1185">Reference proteome</keyword>
<evidence type="ECO:0000313" key="3">
    <source>
        <dbReference type="Proteomes" id="UP000036681"/>
    </source>
</evidence>
<feature type="region of interest" description="Disordered" evidence="1">
    <location>
        <begin position="34"/>
        <end position="53"/>
    </location>
</feature>
<keyword evidence="2" id="KW-0472">Membrane</keyword>
<sequence length="434" mass="49380">MSDARSATAIETSSSLKSSVSANRVDIKAVDDEQVCSKSNNAQNESKERSSASRRILEVVKRAARAATSQRPRAIISEEEISRDIVYPLEWHKTISTFIALAFAMMLNHMALSTAHDVVSRNALPDLFFALSKQHDWALEVGDVLCSSSMIISLLFIAILHKHRFIILRRMAYNLSILYVMRAFCICVTHIPASYKNNAKNALPDLFFALSKQHDWALEVGDVLCSSSMIISLLFIAILHKHRFIILRRMAYNLSILYVMRAFCICVTHIPASYKNNAKKCIRPSHDSDTISLLQRSLKLTYQFGLQIANPQGLLMCGDQLFSGHTILVSTTTFYLNHYTPHSVWPLSIYHAFVSTPHSARLRARAYRRLIIYWTMFVMEANVPSGRLPNELEWPFSKPQSIKDFVQNWSDLNLTTRVGRFADFIDAHRLNTHL</sequence>
<dbReference type="GO" id="GO:0046513">
    <property type="term" value="P:ceramide biosynthetic process"/>
    <property type="evidence" value="ECO:0007669"/>
    <property type="project" value="TreeGrafter"/>
</dbReference>
<name>A0A0M3I7Z0_ASCLU</name>
<accession>A0A0M3I7Z0</accession>
<feature type="transmembrane region" description="Helical" evidence="2">
    <location>
        <begin position="216"/>
        <end position="239"/>
    </location>
</feature>
<evidence type="ECO:0000256" key="1">
    <source>
        <dbReference type="SAM" id="MobiDB-lite"/>
    </source>
</evidence>
<feature type="compositionally biased region" description="Polar residues" evidence="1">
    <location>
        <begin position="9"/>
        <end position="21"/>
    </location>
</feature>
<dbReference type="InterPro" id="IPR045221">
    <property type="entry name" value="Sphingomyelin_synth-like"/>
</dbReference>
<keyword evidence="2" id="KW-0812">Transmembrane</keyword>
<keyword evidence="2" id="KW-1133">Transmembrane helix</keyword>
<dbReference type="GO" id="GO:0005789">
    <property type="term" value="C:endoplasmic reticulum membrane"/>
    <property type="evidence" value="ECO:0007669"/>
    <property type="project" value="TreeGrafter"/>
</dbReference>
<dbReference type="GO" id="GO:0006686">
    <property type="term" value="P:sphingomyelin biosynthetic process"/>
    <property type="evidence" value="ECO:0007669"/>
    <property type="project" value="TreeGrafter"/>
</dbReference>